<keyword evidence="3 6" id="KW-0732">Signal</keyword>
<feature type="domain" description="SusD-like N-terminal" evidence="8">
    <location>
        <begin position="92"/>
        <end position="214"/>
    </location>
</feature>
<evidence type="ECO:0000259" key="8">
    <source>
        <dbReference type="Pfam" id="PF14322"/>
    </source>
</evidence>
<dbReference type="EMBL" id="JARFID010000022">
    <property type="protein sequence ID" value="MDE8696145.1"/>
    <property type="molecule type" value="Genomic_DNA"/>
</dbReference>
<evidence type="ECO:0000313" key="10">
    <source>
        <dbReference type="Proteomes" id="UP001221924"/>
    </source>
</evidence>
<accession>A0AAW6M5Y2</accession>
<protein>
    <submittedName>
        <fullName evidence="9">RagB/SusD family nutrient uptake outer membrane protein</fullName>
    </submittedName>
</protein>
<evidence type="ECO:0000256" key="1">
    <source>
        <dbReference type="ARBA" id="ARBA00004442"/>
    </source>
</evidence>
<keyword evidence="5" id="KW-0998">Cell outer membrane</keyword>
<comment type="caution">
    <text evidence="9">The sequence shown here is derived from an EMBL/GenBank/DDBJ whole genome shotgun (WGS) entry which is preliminary data.</text>
</comment>
<evidence type="ECO:0000259" key="7">
    <source>
        <dbReference type="Pfam" id="PF07980"/>
    </source>
</evidence>
<evidence type="ECO:0000256" key="2">
    <source>
        <dbReference type="ARBA" id="ARBA00006275"/>
    </source>
</evidence>
<evidence type="ECO:0000256" key="5">
    <source>
        <dbReference type="ARBA" id="ARBA00023237"/>
    </source>
</evidence>
<evidence type="ECO:0000313" key="9">
    <source>
        <dbReference type="EMBL" id="MDE8696145.1"/>
    </source>
</evidence>
<dbReference type="RefSeq" id="WP_256141431.1">
    <property type="nucleotide sequence ID" value="NZ_CAXKYC010000031.1"/>
</dbReference>
<dbReference type="Proteomes" id="UP001221924">
    <property type="component" value="Unassembled WGS sequence"/>
</dbReference>
<gene>
    <name evidence="9" type="ORF">PZH42_18695</name>
</gene>
<dbReference type="InterPro" id="IPR011990">
    <property type="entry name" value="TPR-like_helical_dom_sf"/>
</dbReference>
<organism evidence="9 10">
    <name type="scientific">Bacteroides cellulosilyticus</name>
    <dbReference type="NCBI Taxonomy" id="246787"/>
    <lineage>
        <taxon>Bacteria</taxon>
        <taxon>Pseudomonadati</taxon>
        <taxon>Bacteroidota</taxon>
        <taxon>Bacteroidia</taxon>
        <taxon>Bacteroidales</taxon>
        <taxon>Bacteroidaceae</taxon>
        <taxon>Bacteroides</taxon>
    </lineage>
</organism>
<dbReference type="InterPro" id="IPR012944">
    <property type="entry name" value="SusD_RagB_dom"/>
</dbReference>
<feature type="chain" id="PRO_5043711842" evidence="6">
    <location>
        <begin position="23"/>
        <end position="675"/>
    </location>
</feature>
<feature type="domain" description="RagB/SusD" evidence="7">
    <location>
        <begin position="321"/>
        <end position="675"/>
    </location>
</feature>
<dbReference type="SUPFAM" id="SSF48452">
    <property type="entry name" value="TPR-like"/>
    <property type="match status" value="1"/>
</dbReference>
<dbReference type="Pfam" id="PF07980">
    <property type="entry name" value="SusD_RagB"/>
    <property type="match status" value="1"/>
</dbReference>
<dbReference type="PROSITE" id="PS51257">
    <property type="entry name" value="PROKAR_LIPOPROTEIN"/>
    <property type="match status" value="1"/>
</dbReference>
<sequence length="675" mass="76037">MKTIINRIFLASAMTFSLSACSSFLDKEPLSQGTEAIVFKNPEHFEQAANALYNMEGWKNLENKNLGSRALDGGLDISGLSSNGGGSAPEGNYQWDKPYSHIRTCNILLQKAEEYGGSQEEIAQSVGTAYFFRAWQHFYLLQRFGGIPIVDHILDVKDEVLHGPRNSRYEVADFIFSDLRKAILLLPKESSIPESSKGKISKEAAQSFLARVLLYEATWEKYVPNINYDLDGDGASKGAGTAKPENYPSIMSMLTEAKNMSKEVIQEAETGTFKLWTECDSLSYYYLFNIDDKGGNVPNFKNAGKSTNKEFILSIKYDYDLKRSGVNLSHSAITWQLTNISTQLGESFLCRNGLPIRISYSGNMSDAQNNPLFGGYKTFASEFRNRDYRFVGCAYLPDRTTYSSRSEDNRQRVDAVLPYPEPVFPQDNDKYNPKDPAYSSSCGIFNPTIRNNSTHSGYGSRKYLIEGAQRPSETESADYPLIRLAEVHLIYAEATCELGNGSISDEDLNFSINKNRTRAGIAPLSNALIANVWDAGWWDHEQNKTVCKKMNMLDEIRRERACELFGEGFRTDDLKRWGIAHINLRGQKLGRHILGTAYETEKANDATYFGEPCYYPEKYPLLYGIYEGGGKNDPDYGRSIATVAGNLHYTQRDYLDPIPLQQMRLNPQLKQNPGW</sequence>
<proteinExistence type="inferred from homology"/>
<dbReference type="Pfam" id="PF14322">
    <property type="entry name" value="SusD-like_3"/>
    <property type="match status" value="1"/>
</dbReference>
<keyword evidence="4" id="KW-0472">Membrane</keyword>
<comment type="similarity">
    <text evidence="2">Belongs to the SusD family.</text>
</comment>
<dbReference type="InterPro" id="IPR033985">
    <property type="entry name" value="SusD-like_N"/>
</dbReference>
<dbReference type="AlphaFoldDB" id="A0AAW6M5Y2"/>
<evidence type="ECO:0000256" key="3">
    <source>
        <dbReference type="ARBA" id="ARBA00022729"/>
    </source>
</evidence>
<evidence type="ECO:0000256" key="4">
    <source>
        <dbReference type="ARBA" id="ARBA00023136"/>
    </source>
</evidence>
<feature type="signal peptide" evidence="6">
    <location>
        <begin position="1"/>
        <end position="22"/>
    </location>
</feature>
<reference evidence="9" key="1">
    <citation type="submission" date="2023-03" db="EMBL/GenBank/DDBJ databases">
        <title>DFI Biobank Strains.</title>
        <authorList>
            <person name="Mostad J."/>
            <person name="Paddock L."/>
            <person name="Medina S."/>
            <person name="Waligurski E."/>
            <person name="Barat B."/>
            <person name="Smith R."/>
            <person name="Burgo V."/>
            <person name="Metcalfe C."/>
            <person name="Woodson C."/>
            <person name="Sundararajan A."/>
            <person name="Ramaswamy R."/>
            <person name="Lin H."/>
            <person name="Pamer E.G."/>
        </authorList>
    </citation>
    <scope>NUCLEOTIDE SEQUENCE</scope>
    <source>
        <strain evidence="9">DFI.9.5</strain>
    </source>
</reference>
<dbReference type="Gene3D" id="1.25.40.390">
    <property type="match status" value="1"/>
</dbReference>
<name>A0AAW6M5Y2_9BACE</name>
<evidence type="ECO:0000256" key="6">
    <source>
        <dbReference type="SAM" id="SignalP"/>
    </source>
</evidence>
<dbReference type="GO" id="GO:0009279">
    <property type="term" value="C:cell outer membrane"/>
    <property type="evidence" value="ECO:0007669"/>
    <property type="project" value="UniProtKB-SubCell"/>
</dbReference>
<comment type="subcellular location">
    <subcellularLocation>
        <location evidence="1">Cell outer membrane</location>
    </subcellularLocation>
</comment>